<evidence type="ECO:0000313" key="4">
    <source>
        <dbReference type="Proteomes" id="UP000001784"/>
    </source>
</evidence>
<feature type="region of interest" description="Disordered" evidence="1">
    <location>
        <begin position="39"/>
        <end position="68"/>
    </location>
</feature>
<reference evidence="3 4" key="1">
    <citation type="submission" date="2006-10" db="EMBL/GenBank/DDBJ databases">
        <title>Complete sequence of Syntrophobacter fumaroxidans MPOB.</title>
        <authorList>
            <consortium name="US DOE Joint Genome Institute"/>
            <person name="Copeland A."/>
            <person name="Lucas S."/>
            <person name="Lapidus A."/>
            <person name="Barry K."/>
            <person name="Detter J.C."/>
            <person name="Glavina del Rio T."/>
            <person name="Hammon N."/>
            <person name="Israni S."/>
            <person name="Pitluck S."/>
            <person name="Goltsman E.G."/>
            <person name="Martinez M."/>
            <person name="Schmutz J."/>
            <person name="Larimer F."/>
            <person name="Land M."/>
            <person name="Hauser L."/>
            <person name="Kyrpides N."/>
            <person name="Kim E."/>
            <person name="Boone D.R."/>
            <person name="Brockman F."/>
            <person name="Culley D."/>
            <person name="Ferry J."/>
            <person name="Gunsalus R."/>
            <person name="McInerney M.J."/>
            <person name="Morrison M."/>
            <person name="Plugge C."/>
            <person name="Rohlin L."/>
            <person name="Scholten J."/>
            <person name="Sieber J."/>
            <person name="Stams A.J.M."/>
            <person name="Worm P."/>
            <person name="Henstra A.M."/>
            <person name="Richardson P."/>
        </authorList>
    </citation>
    <scope>NUCLEOTIDE SEQUENCE [LARGE SCALE GENOMIC DNA]</scope>
    <source>
        <strain evidence="4">DSM 10017 / MPOB</strain>
    </source>
</reference>
<keyword evidence="4" id="KW-1185">Reference proteome</keyword>
<keyword evidence="2" id="KW-0472">Membrane</keyword>
<dbReference type="AlphaFoldDB" id="A0LHP9"/>
<sequence length="350" mass="40127" precursor="true">MEYGLRRYEATRRLTWFVFFLLCLALASSMADWYEANHPQASPSLQSPPPQTERLGAGSGARDKAAPAVPAVRPEELKSADFWTRCRWIGLEPMGWLLTYIACVAVLFLAGRLLWLLVQFGGEIMVKRMLTGTIRPGASKPNPLTSKLPPSPERLFPAERLRSKVDFLPLQLLFHPFQRLKLMLVKTPRSTLSSAELMEKERRIVETDWQILYNSWAPFRWLLWFLPALALAQTCWMLYLYLQPALTGQKEIQEIFGYVLHSLVPLIQAILLAVVLKLASTLLVRIEDLYLSNVDAMLYDQFISQLPFQSSDTVIMLEALQHHFNEINATLRRIEHSFIPEEKEAPEEST</sequence>
<dbReference type="RefSeq" id="WP_011698122.1">
    <property type="nucleotide sequence ID" value="NC_008554.1"/>
</dbReference>
<keyword evidence="2" id="KW-1133">Transmembrane helix</keyword>
<dbReference type="KEGG" id="sfu:Sfum_1259"/>
<feature type="transmembrane region" description="Helical" evidence="2">
    <location>
        <begin position="255"/>
        <end position="276"/>
    </location>
</feature>
<dbReference type="EMBL" id="CP000478">
    <property type="protein sequence ID" value="ABK16951.1"/>
    <property type="molecule type" value="Genomic_DNA"/>
</dbReference>
<organism evidence="3 4">
    <name type="scientific">Syntrophobacter fumaroxidans (strain DSM 10017 / MPOB)</name>
    <dbReference type="NCBI Taxonomy" id="335543"/>
    <lineage>
        <taxon>Bacteria</taxon>
        <taxon>Pseudomonadati</taxon>
        <taxon>Thermodesulfobacteriota</taxon>
        <taxon>Syntrophobacteria</taxon>
        <taxon>Syntrophobacterales</taxon>
        <taxon>Syntrophobacteraceae</taxon>
        <taxon>Syntrophobacter</taxon>
    </lineage>
</organism>
<dbReference type="InParanoid" id="A0LHP9"/>
<feature type="transmembrane region" description="Helical" evidence="2">
    <location>
        <begin position="97"/>
        <end position="118"/>
    </location>
</feature>
<gene>
    <name evidence="3" type="ordered locus">Sfum_1259</name>
</gene>
<dbReference type="OrthoDB" id="5499031at2"/>
<dbReference type="Proteomes" id="UP000001784">
    <property type="component" value="Chromosome"/>
</dbReference>
<keyword evidence="2" id="KW-0812">Transmembrane</keyword>
<feature type="transmembrane region" description="Helical" evidence="2">
    <location>
        <begin position="221"/>
        <end position="243"/>
    </location>
</feature>
<dbReference type="STRING" id="335543.Sfum_1259"/>
<dbReference type="HOGENOM" id="CLU_792085_0_0_7"/>
<name>A0LHP9_SYNFM</name>
<proteinExistence type="predicted"/>
<evidence type="ECO:0000256" key="1">
    <source>
        <dbReference type="SAM" id="MobiDB-lite"/>
    </source>
</evidence>
<protein>
    <submittedName>
        <fullName evidence="3">Uncharacterized protein</fullName>
    </submittedName>
</protein>
<accession>A0LHP9</accession>
<evidence type="ECO:0000256" key="2">
    <source>
        <dbReference type="SAM" id="Phobius"/>
    </source>
</evidence>
<evidence type="ECO:0000313" key="3">
    <source>
        <dbReference type="EMBL" id="ABK16951.1"/>
    </source>
</evidence>